<evidence type="ECO:0000313" key="3">
    <source>
        <dbReference type="Proteomes" id="UP000033861"/>
    </source>
</evidence>
<feature type="domain" description="YprB ribonuclease H-like" evidence="1">
    <location>
        <begin position="10"/>
        <end position="168"/>
    </location>
</feature>
<dbReference type="STRING" id="1618404.UW35_C0006G0004"/>
<sequence>MLVNGNRIEVIFDIETKKFFDDINARDPAALGISIVSAYRREIDGNLSEVKGEMKSFWESDFESMWNWFEEADRIIGFNSLGFDNPAMNGIYKGDFTKLKHFDILKVVKDVFGHRIKLDSIAREVLGTGKIAGGADAVMWWAKGDPESLANLKKYCEMDVEVTKGVYDFGMKNKKGRSRWIFLIHTKNHQSLWMSKWGFFDIKNPPCEGRGGDSEPRDCLTIRGYSNYPGPVWTRSLSGMQS</sequence>
<dbReference type="Pfam" id="PF13482">
    <property type="entry name" value="RNase_H_2"/>
    <property type="match status" value="1"/>
</dbReference>
<dbReference type="Gene3D" id="3.30.420.10">
    <property type="entry name" value="Ribonuclease H-like superfamily/Ribonuclease H"/>
    <property type="match status" value="1"/>
</dbReference>
<dbReference type="AlphaFoldDB" id="A0A0G1KGB6"/>
<dbReference type="Proteomes" id="UP000033861">
    <property type="component" value="Unassembled WGS sequence"/>
</dbReference>
<dbReference type="EMBL" id="LCHZ01000006">
    <property type="protein sequence ID" value="KKT46899.1"/>
    <property type="molecule type" value="Genomic_DNA"/>
</dbReference>
<organism evidence="2 3">
    <name type="scientific">Candidatus Collierbacteria bacterium GW2011_GWF2_44_15</name>
    <dbReference type="NCBI Taxonomy" id="1618404"/>
    <lineage>
        <taxon>Bacteria</taxon>
        <taxon>Candidatus Collieribacteriota</taxon>
    </lineage>
</organism>
<dbReference type="InterPro" id="IPR012337">
    <property type="entry name" value="RNaseH-like_sf"/>
</dbReference>
<dbReference type="GO" id="GO:0003676">
    <property type="term" value="F:nucleic acid binding"/>
    <property type="evidence" value="ECO:0007669"/>
    <property type="project" value="InterPro"/>
</dbReference>
<dbReference type="InterPro" id="IPR038720">
    <property type="entry name" value="YprB_RNase_H-like_dom"/>
</dbReference>
<evidence type="ECO:0000259" key="1">
    <source>
        <dbReference type="Pfam" id="PF13482"/>
    </source>
</evidence>
<proteinExistence type="predicted"/>
<gene>
    <name evidence="2" type="ORF">UW35_C0006G0004</name>
</gene>
<dbReference type="InterPro" id="IPR036397">
    <property type="entry name" value="RNaseH_sf"/>
</dbReference>
<accession>A0A0G1KGB6</accession>
<comment type="caution">
    <text evidence="2">The sequence shown here is derived from an EMBL/GenBank/DDBJ whole genome shotgun (WGS) entry which is preliminary data.</text>
</comment>
<protein>
    <recommendedName>
        <fullName evidence="1">YprB ribonuclease H-like domain-containing protein</fullName>
    </recommendedName>
</protein>
<name>A0A0G1KGB6_9BACT</name>
<evidence type="ECO:0000313" key="2">
    <source>
        <dbReference type="EMBL" id="KKT46899.1"/>
    </source>
</evidence>
<dbReference type="SUPFAM" id="SSF53098">
    <property type="entry name" value="Ribonuclease H-like"/>
    <property type="match status" value="1"/>
</dbReference>
<reference evidence="2 3" key="1">
    <citation type="journal article" date="2015" name="Nature">
        <title>rRNA introns, odd ribosomes, and small enigmatic genomes across a large radiation of phyla.</title>
        <authorList>
            <person name="Brown C.T."/>
            <person name="Hug L.A."/>
            <person name="Thomas B.C."/>
            <person name="Sharon I."/>
            <person name="Castelle C.J."/>
            <person name="Singh A."/>
            <person name="Wilkins M.J."/>
            <person name="Williams K.H."/>
            <person name="Banfield J.F."/>
        </authorList>
    </citation>
    <scope>NUCLEOTIDE SEQUENCE [LARGE SCALE GENOMIC DNA]</scope>
</reference>